<dbReference type="SUPFAM" id="SSF56281">
    <property type="entry name" value="Metallo-hydrolase/oxidoreductase"/>
    <property type="match status" value="1"/>
</dbReference>
<name>A0A074JG15_STRSL</name>
<feature type="domain" description="Metallo-beta-lactamase" evidence="2">
    <location>
        <begin position="45"/>
        <end position="220"/>
    </location>
</feature>
<dbReference type="Pfam" id="PF12706">
    <property type="entry name" value="Lactamase_B_2"/>
    <property type="match status" value="1"/>
</dbReference>
<evidence type="ECO:0000259" key="2">
    <source>
        <dbReference type="Pfam" id="PF12706"/>
    </source>
</evidence>
<dbReference type="GO" id="GO:0016787">
    <property type="term" value="F:hydrolase activity"/>
    <property type="evidence" value="ECO:0007669"/>
    <property type="project" value="UniProtKB-KW"/>
</dbReference>
<dbReference type="PANTHER" id="PTHR43546:SF9">
    <property type="entry name" value="L-ASCORBATE-6-PHOSPHATE LACTONASE ULAG-RELATED"/>
    <property type="match status" value="1"/>
</dbReference>
<reference evidence="3 4" key="1">
    <citation type="submission" date="2014-04" db="EMBL/GenBank/DDBJ databases">
        <title>Variable characteristics of bacteriocin-producing Streptococcus salivarius strains isolated from Malaysian subjects.</title>
        <authorList>
            <person name="Philip K."/>
            <person name="Barbour A."/>
        </authorList>
    </citation>
    <scope>NUCLEOTIDE SEQUENCE [LARGE SCALE GENOMIC DNA]</scope>
    <source>
        <strain evidence="3 4">NU10</strain>
    </source>
</reference>
<dbReference type="PANTHER" id="PTHR43546">
    <property type="entry name" value="UPF0173 METAL-DEPENDENT HYDROLASE MJ1163-RELATED"/>
    <property type="match status" value="1"/>
</dbReference>
<dbReference type="Proteomes" id="UP000027855">
    <property type="component" value="Unassembled WGS sequence"/>
</dbReference>
<dbReference type="EMBL" id="JJMT01000015">
    <property type="protein sequence ID" value="KEO44989.1"/>
    <property type="molecule type" value="Genomic_DNA"/>
</dbReference>
<dbReference type="RefSeq" id="WP_037602329.1">
    <property type="nucleotide sequence ID" value="NZ_JJMS01000001.1"/>
</dbReference>
<accession>A0A074JG15</accession>
<proteinExistence type="predicted"/>
<sequence length="249" mass="27826">MSISFTYCGVACGVISIDNQFHIGIDPDLSPKGTLVQFKGFISEKQTHVHKDESLLSKVDVWLITHGHQDHLEDVGKDYLKEKTVISPNRKILDGVPCLNNSVLRWGEEQAFQVADYCITIKALPAYHASNYIMRKIVGKVNGYQLTIASSSETKVIYFTGDTVLYPDLIQIVPKNIDAIFANLGAVKSGSFGGPFTMDLKMLNRMNDLLQPKRIYPIHIDDYSHYKTTKKEVEAAGYRVLAVGETIDI</sequence>
<dbReference type="InterPro" id="IPR001279">
    <property type="entry name" value="Metallo-B-lactamas"/>
</dbReference>
<dbReference type="AlphaFoldDB" id="A0A074JG15"/>
<dbReference type="InterPro" id="IPR050114">
    <property type="entry name" value="UPF0173_UPF0282_UlaG_hydrolase"/>
</dbReference>
<evidence type="ECO:0000313" key="3">
    <source>
        <dbReference type="EMBL" id="KEO44989.1"/>
    </source>
</evidence>
<dbReference type="InterPro" id="IPR036866">
    <property type="entry name" value="RibonucZ/Hydroxyglut_hydro"/>
</dbReference>
<gene>
    <name evidence="3" type="ORF">DL07_03735</name>
</gene>
<comment type="caution">
    <text evidence="3">The sequence shown here is derived from an EMBL/GenBank/DDBJ whole genome shotgun (WGS) entry which is preliminary data.</text>
</comment>
<evidence type="ECO:0000313" key="4">
    <source>
        <dbReference type="Proteomes" id="UP000027855"/>
    </source>
</evidence>
<organism evidence="3 4">
    <name type="scientific">Streptococcus salivarius</name>
    <dbReference type="NCBI Taxonomy" id="1304"/>
    <lineage>
        <taxon>Bacteria</taxon>
        <taxon>Bacillati</taxon>
        <taxon>Bacillota</taxon>
        <taxon>Bacilli</taxon>
        <taxon>Lactobacillales</taxon>
        <taxon>Streptococcaceae</taxon>
        <taxon>Streptococcus</taxon>
    </lineage>
</organism>
<keyword evidence="1" id="KW-0378">Hydrolase</keyword>
<evidence type="ECO:0000256" key="1">
    <source>
        <dbReference type="ARBA" id="ARBA00022801"/>
    </source>
</evidence>
<protein>
    <recommendedName>
        <fullName evidence="2">Metallo-beta-lactamase domain-containing protein</fullName>
    </recommendedName>
</protein>
<dbReference type="Gene3D" id="3.60.15.10">
    <property type="entry name" value="Ribonuclease Z/Hydroxyacylglutathione hydrolase-like"/>
    <property type="match status" value="1"/>
</dbReference>